<evidence type="ECO:0000259" key="2">
    <source>
        <dbReference type="Pfam" id="PF12802"/>
    </source>
</evidence>
<dbReference type="Proteomes" id="UP000319576">
    <property type="component" value="Chromosome"/>
</dbReference>
<dbReference type="PANTHER" id="PTHR18964">
    <property type="entry name" value="ROK (REPRESSOR, ORF, KINASE) FAMILY"/>
    <property type="match status" value="1"/>
</dbReference>
<protein>
    <submittedName>
        <fullName evidence="3">N-acetylglucosamine repressor</fullName>
    </submittedName>
</protein>
<comment type="similarity">
    <text evidence="1">Belongs to the ROK (NagC/XylR) family.</text>
</comment>
<accession>A0A517XT88</accession>
<dbReference type="Gene3D" id="3.30.420.40">
    <property type="match status" value="2"/>
</dbReference>
<evidence type="ECO:0000256" key="1">
    <source>
        <dbReference type="ARBA" id="ARBA00006479"/>
    </source>
</evidence>
<dbReference type="AlphaFoldDB" id="A0A517XT88"/>
<dbReference type="KEGG" id="uli:ETAA1_26650"/>
<dbReference type="InterPro" id="IPR000835">
    <property type="entry name" value="HTH_MarR-typ"/>
</dbReference>
<dbReference type="InterPro" id="IPR036388">
    <property type="entry name" value="WH-like_DNA-bd_sf"/>
</dbReference>
<evidence type="ECO:0000313" key="3">
    <source>
        <dbReference type="EMBL" id="QDU20708.1"/>
    </source>
</evidence>
<dbReference type="RefSeq" id="WP_145238721.1">
    <property type="nucleotide sequence ID" value="NZ_CP036273.1"/>
</dbReference>
<dbReference type="Pfam" id="PF12802">
    <property type="entry name" value="MarR_2"/>
    <property type="match status" value="1"/>
</dbReference>
<dbReference type="CDD" id="cd00090">
    <property type="entry name" value="HTH_ARSR"/>
    <property type="match status" value="1"/>
</dbReference>
<dbReference type="InterPro" id="IPR000600">
    <property type="entry name" value="ROK"/>
</dbReference>
<feature type="domain" description="HTH marR-type" evidence="2">
    <location>
        <begin position="23"/>
        <end position="75"/>
    </location>
</feature>
<gene>
    <name evidence="3" type="primary">nagC</name>
    <name evidence="3" type="ORF">ETAA1_26650</name>
</gene>
<dbReference type="EMBL" id="CP036273">
    <property type="protein sequence ID" value="QDU20708.1"/>
    <property type="molecule type" value="Genomic_DNA"/>
</dbReference>
<dbReference type="InterPro" id="IPR049874">
    <property type="entry name" value="ROK_cs"/>
</dbReference>
<sequence>MAPSGTLPTITTIRPSQVGRLNERQVLRVLQDRGPLSRADVARECGLSPPTVSKAVASLLKVGLLEEADAPETARGRPAPRLRLASATAQVLGVTIDGGHCEVVSAGLDGELHADLVTVPTPTSYTKLLDALEAAARELIARPGVRTLGLGVSLPGLVDYRKGCGVLSPNLPITNGHAPAADLADRLGIECSLLQESHALCLAEREYGLARGHDDFAMLDVGTGVGLGVMSGGRLVTGHSGLAGEVGHLTAVADGGRVCGCGNRGCLETVASDRALALRASEKLGRDVDVDEVMDLLRAGTVDLADELRAAVKYLAVGVAAVLNLFNPATLFIHTRLFETDPDLFDEVVRQAAARALPPAFADCRIVPAKGSKRQGAVAGIVRRLTDAVAQDN</sequence>
<dbReference type="OrthoDB" id="9795247at2"/>
<evidence type="ECO:0000313" key="4">
    <source>
        <dbReference type="Proteomes" id="UP000319576"/>
    </source>
</evidence>
<dbReference type="PROSITE" id="PS01125">
    <property type="entry name" value="ROK"/>
    <property type="match status" value="1"/>
</dbReference>
<dbReference type="SUPFAM" id="SSF53067">
    <property type="entry name" value="Actin-like ATPase domain"/>
    <property type="match status" value="1"/>
</dbReference>
<dbReference type="Pfam" id="PF00480">
    <property type="entry name" value="ROK"/>
    <property type="match status" value="1"/>
</dbReference>
<reference evidence="3 4" key="1">
    <citation type="submission" date="2019-02" db="EMBL/GenBank/DDBJ databases">
        <title>Deep-cultivation of Planctomycetes and their phenomic and genomic characterization uncovers novel biology.</title>
        <authorList>
            <person name="Wiegand S."/>
            <person name="Jogler M."/>
            <person name="Boedeker C."/>
            <person name="Pinto D."/>
            <person name="Vollmers J."/>
            <person name="Rivas-Marin E."/>
            <person name="Kohn T."/>
            <person name="Peeters S.H."/>
            <person name="Heuer A."/>
            <person name="Rast P."/>
            <person name="Oberbeckmann S."/>
            <person name="Bunk B."/>
            <person name="Jeske O."/>
            <person name="Meyerdierks A."/>
            <person name="Storesund J.E."/>
            <person name="Kallscheuer N."/>
            <person name="Luecker S."/>
            <person name="Lage O.M."/>
            <person name="Pohl T."/>
            <person name="Merkel B.J."/>
            <person name="Hornburger P."/>
            <person name="Mueller R.-W."/>
            <person name="Bruemmer F."/>
            <person name="Labrenz M."/>
            <person name="Spormann A.M."/>
            <person name="Op den Camp H."/>
            <person name="Overmann J."/>
            <person name="Amann R."/>
            <person name="Jetten M.S.M."/>
            <person name="Mascher T."/>
            <person name="Medema M.H."/>
            <person name="Devos D.P."/>
            <person name="Kaster A.-K."/>
            <person name="Ovreas L."/>
            <person name="Rohde M."/>
            <person name="Galperin M.Y."/>
            <person name="Jogler C."/>
        </authorList>
    </citation>
    <scope>NUCLEOTIDE SEQUENCE [LARGE SCALE GENOMIC DNA]</scope>
    <source>
        <strain evidence="3 4">ETA_A1</strain>
    </source>
</reference>
<dbReference type="Gene3D" id="1.10.10.10">
    <property type="entry name" value="Winged helix-like DNA-binding domain superfamily/Winged helix DNA-binding domain"/>
    <property type="match status" value="1"/>
</dbReference>
<keyword evidence="4" id="KW-1185">Reference proteome</keyword>
<dbReference type="InterPro" id="IPR043129">
    <property type="entry name" value="ATPase_NBD"/>
</dbReference>
<dbReference type="InterPro" id="IPR011991">
    <property type="entry name" value="ArsR-like_HTH"/>
</dbReference>
<proteinExistence type="inferred from homology"/>
<dbReference type="InterPro" id="IPR036390">
    <property type="entry name" value="WH_DNA-bd_sf"/>
</dbReference>
<dbReference type="GO" id="GO:0003700">
    <property type="term" value="F:DNA-binding transcription factor activity"/>
    <property type="evidence" value="ECO:0007669"/>
    <property type="project" value="InterPro"/>
</dbReference>
<dbReference type="PANTHER" id="PTHR18964:SF173">
    <property type="entry name" value="GLUCOKINASE"/>
    <property type="match status" value="1"/>
</dbReference>
<dbReference type="SUPFAM" id="SSF46785">
    <property type="entry name" value="Winged helix' DNA-binding domain"/>
    <property type="match status" value="1"/>
</dbReference>
<organism evidence="3 4">
    <name type="scientific">Urbifossiella limnaea</name>
    <dbReference type="NCBI Taxonomy" id="2528023"/>
    <lineage>
        <taxon>Bacteria</taxon>
        <taxon>Pseudomonadati</taxon>
        <taxon>Planctomycetota</taxon>
        <taxon>Planctomycetia</taxon>
        <taxon>Gemmatales</taxon>
        <taxon>Gemmataceae</taxon>
        <taxon>Urbifossiella</taxon>
    </lineage>
</organism>
<name>A0A517XT88_9BACT</name>